<dbReference type="GeneID" id="54471216"/>
<dbReference type="GO" id="GO:0062122">
    <property type="term" value="F:histone H3K37 methyltransferase activity"/>
    <property type="evidence" value="ECO:0007669"/>
    <property type="project" value="InterPro"/>
</dbReference>
<dbReference type="RefSeq" id="XP_033586654.1">
    <property type="nucleotide sequence ID" value="XM_033730214.1"/>
</dbReference>
<dbReference type="Gene3D" id="2.170.270.10">
    <property type="entry name" value="SET domain"/>
    <property type="match status" value="1"/>
</dbReference>
<gene>
    <name evidence="2" type="ORF">BDY17DRAFT_230870</name>
</gene>
<sequence length="136" mass="15416">NNIPLHQSPFLHLRAGTAKGRGIFASRKIPSGTVIDTSPVLVLDPKENAAYIEKTVLYHYTYNWPLPDRLSQKMLKTQAVVLGLGSMFNHSTRRQNIGWTRDLENEVIIYRALRDIDQGEELCISYGSRLTFVDAD</sequence>
<evidence type="ECO:0000259" key="1">
    <source>
        <dbReference type="PROSITE" id="PS50280"/>
    </source>
</evidence>
<dbReference type="InterPro" id="IPR001214">
    <property type="entry name" value="SET_dom"/>
</dbReference>
<reference evidence="2" key="1">
    <citation type="journal article" date="2020" name="Stud. Mycol.">
        <title>101 Dothideomycetes genomes: a test case for predicting lifestyles and emergence of pathogens.</title>
        <authorList>
            <person name="Haridas S."/>
            <person name="Albert R."/>
            <person name="Binder M."/>
            <person name="Bloem J."/>
            <person name="Labutti K."/>
            <person name="Salamov A."/>
            <person name="Andreopoulos B."/>
            <person name="Baker S."/>
            <person name="Barry K."/>
            <person name="Bills G."/>
            <person name="Bluhm B."/>
            <person name="Cannon C."/>
            <person name="Castanera R."/>
            <person name="Culley D."/>
            <person name="Daum C."/>
            <person name="Ezra D."/>
            <person name="Gonzalez J."/>
            <person name="Henrissat B."/>
            <person name="Kuo A."/>
            <person name="Liang C."/>
            <person name="Lipzen A."/>
            <person name="Lutzoni F."/>
            <person name="Magnuson J."/>
            <person name="Mondo S."/>
            <person name="Nolan M."/>
            <person name="Ohm R."/>
            <person name="Pangilinan J."/>
            <person name="Park H.-J."/>
            <person name="Ramirez L."/>
            <person name="Alfaro M."/>
            <person name="Sun H."/>
            <person name="Tritt A."/>
            <person name="Yoshinaga Y."/>
            <person name="Zwiers L.-H."/>
            <person name="Turgeon B."/>
            <person name="Goodwin S."/>
            <person name="Spatafora J."/>
            <person name="Crous P."/>
            <person name="Grigoriev I."/>
        </authorList>
    </citation>
    <scope>NUCLEOTIDE SEQUENCE</scope>
    <source>
        <strain evidence="2">CBS 113389</strain>
    </source>
</reference>
<evidence type="ECO:0000313" key="2">
    <source>
        <dbReference type="EMBL" id="KAF2480084.1"/>
    </source>
</evidence>
<feature type="non-terminal residue" evidence="2">
    <location>
        <position position="1"/>
    </location>
</feature>
<dbReference type="InterPro" id="IPR046341">
    <property type="entry name" value="SET_dom_sf"/>
</dbReference>
<dbReference type="EMBL" id="MU001640">
    <property type="protein sequence ID" value="KAF2480084.1"/>
    <property type="molecule type" value="Genomic_DNA"/>
</dbReference>
<feature type="non-terminal residue" evidence="2">
    <location>
        <position position="136"/>
    </location>
</feature>
<dbReference type="Proteomes" id="UP000799767">
    <property type="component" value="Unassembled WGS sequence"/>
</dbReference>
<dbReference type="CDD" id="cd10540">
    <property type="entry name" value="SET_SpSet7-like"/>
    <property type="match status" value="1"/>
</dbReference>
<feature type="domain" description="SET" evidence="1">
    <location>
        <begin position="1"/>
        <end position="127"/>
    </location>
</feature>
<dbReference type="Pfam" id="PF00856">
    <property type="entry name" value="SET"/>
    <property type="match status" value="1"/>
</dbReference>
<evidence type="ECO:0000313" key="3">
    <source>
        <dbReference type="Proteomes" id="UP000799767"/>
    </source>
</evidence>
<name>A0A6A6PK94_9PEZI</name>
<keyword evidence="3" id="KW-1185">Reference proteome</keyword>
<dbReference type="SUPFAM" id="SSF82199">
    <property type="entry name" value="SET domain"/>
    <property type="match status" value="1"/>
</dbReference>
<proteinExistence type="predicted"/>
<dbReference type="SMART" id="SM00317">
    <property type="entry name" value="SET"/>
    <property type="match status" value="1"/>
</dbReference>
<accession>A0A6A6PK94</accession>
<dbReference type="PROSITE" id="PS50280">
    <property type="entry name" value="SET"/>
    <property type="match status" value="1"/>
</dbReference>
<dbReference type="InterPro" id="IPR009207">
    <property type="entry name" value="SET7_MeTrfase"/>
</dbReference>
<dbReference type="PIRSF" id="PIRSF022536">
    <property type="entry name" value="A612L_SET"/>
    <property type="match status" value="1"/>
</dbReference>
<dbReference type="AlphaFoldDB" id="A0A6A6PK94"/>
<protein>
    <recommendedName>
        <fullName evidence="1">SET domain-containing protein</fullName>
    </recommendedName>
</protein>
<dbReference type="OrthoDB" id="3180714at2759"/>
<organism evidence="2 3">
    <name type="scientific">Neohortaea acidophila</name>
    <dbReference type="NCBI Taxonomy" id="245834"/>
    <lineage>
        <taxon>Eukaryota</taxon>
        <taxon>Fungi</taxon>
        <taxon>Dikarya</taxon>
        <taxon>Ascomycota</taxon>
        <taxon>Pezizomycotina</taxon>
        <taxon>Dothideomycetes</taxon>
        <taxon>Dothideomycetidae</taxon>
        <taxon>Mycosphaerellales</taxon>
        <taxon>Teratosphaeriaceae</taxon>
        <taxon>Neohortaea</taxon>
    </lineage>
</organism>